<comment type="caution">
    <text evidence="1">The sequence shown here is derived from an EMBL/GenBank/DDBJ whole genome shotgun (WGS) entry which is preliminary data.</text>
</comment>
<gene>
    <name evidence="1" type="ORF">AYI69_g3632</name>
</gene>
<dbReference type="Proteomes" id="UP000187429">
    <property type="component" value="Unassembled WGS sequence"/>
</dbReference>
<organism evidence="1 2">
    <name type="scientific">Smittium culicis</name>
    <dbReference type="NCBI Taxonomy" id="133412"/>
    <lineage>
        <taxon>Eukaryota</taxon>
        <taxon>Fungi</taxon>
        <taxon>Fungi incertae sedis</taxon>
        <taxon>Zoopagomycota</taxon>
        <taxon>Kickxellomycotina</taxon>
        <taxon>Harpellomycetes</taxon>
        <taxon>Harpellales</taxon>
        <taxon>Legeriomycetaceae</taxon>
        <taxon>Smittium</taxon>
    </lineage>
</organism>
<accession>A0A1R1YJ63</accession>
<keyword evidence="2" id="KW-1185">Reference proteome</keyword>
<evidence type="ECO:0000313" key="2">
    <source>
        <dbReference type="Proteomes" id="UP000187429"/>
    </source>
</evidence>
<protein>
    <submittedName>
        <fullName evidence="1">Uncharacterized protein</fullName>
    </submittedName>
</protein>
<dbReference type="AlphaFoldDB" id="A0A1R1YJ63"/>
<name>A0A1R1YJ63_9FUNG</name>
<proteinExistence type="predicted"/>
<sequence>MSVVFNVNFPVFDPIPVTERSIVISTTSPSINSVSSLILIPIDFLKACVNASVFDISSENISDAAIDVKGTSSPSSCAIAIAIAVFPVPGAPAINTARPAIFPFWIIRKITPAARRAFNWPTIPCEFSFASSLASSPSPLMCECAPIFFFKF</sequence>
<reference evidence="2" key="1">
    <citation type="submission" date="2017-01" db="EMBL/GenBank/DDBJ databases">
        <authorList>
            <person name="Wang Y."/>
            <person name="White M."/>
            <person name="Kvist S."/>
            <person name="Moncalvo J.-M."/>
        </authorList>
    </citation>
    <scope>NUCLEOTIDE SEQUENCE [LARGE SCALE GENOMIC DNA]</scope>
    <source>
        <strain evidence="2">ID-206-W2</strain>
    </source>
</reference>
<dbReference type="EMBL" id="LSSM01001258">
    <property type="protein sequence ID" value="OMJ26951.1"/>
    <property type="molecule type" value="Genomic_DNA"/>
</dbReference>
<evidence type="ECO:0000313" key="1">
    <source>
        <dbReference type="EMBL" id="OMJ26951.1"/>
    </source>
</evidence>